<protein>
    <submittedName>
        <fullName evidence="1">Uncharacterized protein</fullName>
    </submittedName>
</protein>
<dbReference type="AlphaFoldDB" id="A0A3N4HES7"/>
<gene>
    <name evidence="1" type="ORF">BJ508DRAFT_79395</name>
</gene>
<sequence>MRDLKVASSSLALGFLFCRPGASRQAPRKLLTSEHKAYPDTCSPRHSEAFPNAHQAFKNHLKSENLASTIKSN</sequence>
<accession>A0A3N4HES7</accession>
<keyword evidence="2" id="KW-1185">Reference proteome</keyword>
<evidence type="ECO:0000313" key="1">
    <source>
        <dbReference type="EMBL" id="RPA72107.1"/>
    </source>
</evidence>
<dbReference type="Proteomes" id="UP000275078">
    <property type="component" value="Unassembled WGS sequence"/>
</dbReference>
<dbReference type="EMBL" id="ML119879">
    <property type="protein sequence ID" value="RPA72107.1"/>
    <property type="molecule type" value="Genomic_DNA"/>
</dbReference>
<evidence type="ECO:0000313" key="2">
    <source>
        <dbReference type="Proteomes" id="UP000275078"/>
    </source>
</evidence>
<name>A0A3N4HES7_ASCIM</name>
<reference evidence="1 2" key="1">
    <citation type="journal article" date="2018" name="Nat. Ecol. Evol.">
        <title>Pezizomycetes genomes reveal the molecular basis of ectomycorrhizal truffle lifestyle.</title>
        <authorList>
            <person name="Murat C."/>
            <person name="Payen T."/>
            <person name="Noel B."/>
            <person name="Kuo A."/>
            <person name="Morin E."/>
            <person name="Chen J."/>
            <person name="Kohler A."/>
            <person name="Krizsan K."/>
            <person name="Balestrini R."/>
            <person name="Da Silva C."/>
            <person name="Montanini B."/>
            <person name="Hainaut M."/>
            <person name="Levati E."/>
            <person name="Barry K.W."/>
            <person name="Belfiori B."/>
            <person name="Cichocki N."/>
            <person name="Clum A."/>
            <person name="Dockter R.B."/>
            <person name="Fauchery L."/>
            <person name="Guy J."/>
            <person name="Iotti M."/>
            <person name="Le Tacon F."/>
            <person name="Lindquist E.A."/>
            <person name="Lipzen A."/>
            <person name="Malagnac F."/>
            <person name="Mello A."/>
            <person name="Molinier V."/>
            <person name="Miyauchi S."/>
            <person name="Poulain J."/>
            <person name="Riccioni C."/>
            <person name="Rubini A."/>
            <person name="Sitrit Y."/>
            <person name="Splivallo R."/>
            <person name="Traeger S."/>
            <person name="Wang M."/>
            <person name="Zifcakova L."/>
            <person name="Wipf D."/>
            <person name="Zambonelli A."/>
            <person name="Paolocci F."/>
            <person name="Nowrousian M."/>
            <person name="Ottonello S."/>
            <person name="Baldrian P."/>
            <person name="Spatafora J.W."/>
            <person name="Henrissat B."/>
            <person name="Nagy L.G."/>
            <person name="Aury J.M."/>
            <person name="Wincker P."/>
            <person name="Grigoriev I.V."/>
            <person name="Bonfante P."/>
            <person name="Martin F.M."/>
        </authorList>
    </citation>
    <scope>NUCLEOTIDE SEQUENCE [LARGE SCALE GENOMIC DNA]</scope>
    <source>
        <strain evidence="1 2">RN42</strain>
    </source>
</reference>
<proteinExistence type="predicted"/>
<organism evidence="1 2">
    <name type="scientific">Ascobolus immersus RN42</name>
    <dbReference type="NCBI Taxonomy" id="1160509"/>
    <lineage>
        <taxon>Eukaryota</taxon>
        <taxon>Fungi</taxon>
        <taxon>Dikarya</taxon>
        <taxon>Ascomycota</taxon>
        <taxon>Pezizomycotina</taxon>
        <taxon>Pezizomycetes</taxon>
        <taxon>Pezizales</taxon>
        <taxon>Ascobolaceae</taxon>
        <taxon>Ascobolus</taxon>
    </lineage>
</organism>